<evidence type="ECO:0000313" key="1">
    <source>
        <dbReference type="EMBL" id="TWU45858.1"/>
    </source>
</evidence>
<gene>
    <name evidence="1" type="ORF">Q31b_10340</name>
</gene>
<dbReference type="Proteomes" id="UP000315471">
    <property type="component" value="Unassembled WGS sequence"/>
</dbReference>
<comment type="caution">
    <text evidence="1">The sequence shown here is derived from an EMBL/GenBank/DDBJ whole genome shotgun (WGS) entry which is preliminary data.</text>
</comment>
<reference evidence="1 2" key="1">
    <citation type="submission" date="2019-02" db="EMBL/GenBank/DDBJ databases">
        <title>Deep-cultivation of Planctomycetes and their phenomic and genomic characterization uncovers novel biology.</title>
        <authorList>
            <person name="Wiegand S."/>
            <person name="Jogler M."/>
            <person name="Boedeker C."/>
            <person name="Pinto D."/>
            <person name="Vollmers J."/>
            <person name="Rivas-Marin E."/>
            <person name="Kohn T."/>
            <person name="Peeters S.H."/>
            <person name="Heuer A."/>
            <person name="Rast P."/>
            <person name="Oberbeckmann S."/>
            <person name="Bunk B."/>
            <person name="Jeske O."/>
            <person name="Meyerdierks A."/>
            <person name="Storesund J.E."/>
            <person name="Kallscheuer N."/>
            <person name="Luecker S."/>
            <person name="Lage O.M."/>
            <person name="Pohl T."/>
            <person name="Merkel B.J."/>
            <person name="Hornburger P."/>
            <person name="Mueller R.-W."/>
            <person name="Bruemmer F."/>
            <person name="Labrenz M."/>
            <person name="Spormann A.M."/>
            <person name="Op Den Camp H."/>
            <person name="Overmann J."/>
            <person name="Amann R."/>
            <person name="Jetten M.S.M."/>
            <person name="Mascher T."/>
            <person name="Medema M.H."/>
            <person name="Devos D.P."/>
            <person name="Kaster A.-K."/>
            <person name="Ovreas L."/>
            <person name="Rohde M."/>
            <person name="Galperin M.Y."/>
            <person name="Jogler C."/>
        </authorList>
    </citation>
    <scope>NUCLEOTIDE SEQUENCE [LARGE SCALE GENOMIC DNA]</scope>
    <source>
        <strain evidence="1 2">Q31b</strain>
    </source>
</reference>
<organism evidence="1 2">
    <name type="scientific">Novipirellula aureliae</name>
    <dbReference type="NCBI Taxonomy" id="2527966"/>
    <lineage>
        <taxon>Bacteria</taxon>
        <taxon>Pseudomonadati</taxon>
        <taxon>Planctomycetota</taxon>
        <taxon>Planctomycetia</taxon>
        <taxon>Pirellulales</taxon>
        <taxon>Pirellulaceae</taxon>
        <taxon>Novipirellula</taxon>
    </lineage>
</organism>
<accession>A0A5C6EAH2</accession>
<dbReference type="AlphaFoldDB" id="A0A5C6EAH2"/>
<keyword evidence="2" id="KW-1185">Reference proteome</keyword>
<protein>
    <submittedName>
        <fullName evidence="1">Uncharacterized protein</fullName>
    </submittedName>
</protein>
<sequence>MQRLGSMKKNLFSGTGMEMLIGLGTGLDEETLAMKRMDDWGGRIEKFKMRNGL</sequence>
<proteinExistence type="predicted"/>
<evidence type="ECO:0000313" key="2">
    <source>
        <dbReference type="Proteomes" id="UP000315471"/>
    </source>
</evidence>
<dbReference type="EMBL" id="SJPY01000001">
    <property type="protein sequence ID" value="TWU45858.1"/>
    <property type="molecule type" value="Genomic_DNA"/>
</dbReference>
<name>A0A5C6EAH2_9BACT</name>